<reference evidence="6" key="1">
    <citation type="submission" date="2017-02" db="EMBL/GenBank/DDBJ databases">
        <title>Genome of Microbulbifer agarilyticus GP101.</title>
        <authorList>
            <person name="Jung J."/>
            <person name="Bae S.S."/>
            <person name="Baek K."/>
        </authorList>
    </citation>
    <scope>NUCLEOTIDE SEQUENCE [LARGE SCALE GENOMIC DNA]</scope>
    <source>
        <strain evidence="6">GP101</strain>
    </source>
</reference>
<accession>A0A1Q2M274</accession>
<keyword evidence="3" id="KW-0804">Transcription</keyword>
<evidence type="ECO:0000256" key="4">
    <source>
        <dbReference type="SAM" id="Phobius"/>
    </source>
</evidence>
<dbReference type="InterPro" id="IPR018060">
    <property type="entry name" value="HTH_AraC"/>
</dbReference>
<organism evidence="6 7">
    <name type="scientific">Microbulbifer agarilyticus</name>
    <dbReference type="NCBI Taxonomy" id="260552"/>
    <lineage>
        <taxon>Bacteria</taxon>
        <taxon>Pseudomonadati</taxon>
        <taxon>Pseudomonadota</taxon>
        <taxon>Gammaproteobacteria</taxon>
        <taxon>Cellvibrionales</taxon>
        <taxon>Microbulbiferaceae</taxon>
        <taxon>Microbulbifer</taxon>
    </lineage>
</organism>
<evidence type="ECO:0000256" key="1">
    <source>
        <dbReference type="ARBA" id="ARBA00023015"/>
    </source>
</evidence>
<feature type="transmembrane region" description="Helical" evidence="4">
    <location>
        <begin position="164"/>
        <end position="186"/>
    </location>
</feature>
<dbReference type="InterPro" id="IPR020449">
    <property type="entry name" value="Tscrpt_reg_AraC-type_HTH"/>
</dbReference>
<protein>
    <recommendedName>
        <fullName evidence="5">HTH araC/xylS-type domain-containing protein</fullName>
    </recommendedName>
</protein>
<dbReference type="AlphaFoldDB" id="A0A1Q2M274"/>
<feature type="transmembrane region" description="Helical" evidence="4">
    <location>
        <begin position="239"/>
        <end position="260"/>
    </location>
</feature>
<dbReference type="PROSITE" id="PS01124">
    <property type="entry name" value="HTH_ARAC_FAMILY_2"/>
    <property type="match status" value="1"/>
</dbReference>
<dbReference type="KEGG" id="maga:Mag101_00700"/>
<evidence type="ECO:0000259" key="5">
    <source>
        <dbReference type="PROSITE" id="PS01124"/>
    </source>
</evidence>
<feature type="transmembrane region" description="Helical" evidence="4">
    <location>
        <begin position="207"/>
        <end position="227"/>
    </location>
</feature>
<dbReference type="Pfam" id="PF12833">
    <property type="entry name" value="HTH_18"/>
    <property type="match status" value="1"/>
</dbReference>
<feature type="transmembrane region" description="Helical" evidence="4">
    <location>
        <begin position="99"/>
        <end position="120"/>
    </location>
</feature>
<keyword evidence="4" id="KW-0812">Transmembrane</keyword>
<dbReference type="PANTHER" id="PTHR43280">
    <property type="entry name" value="ARAC-FAMILY TRANSCRIPTIONAL REGULATOR"/>
    <property type="match status" value="1"/>
</dbReference>
<name>A0A1Q2M274_9GAMM</name>
<keyword evidence="4" id="KW-1133">Transmembrane helix</keyword>
<evidence type="ECO:0000313" key="7">
    <source>
        <dbReference type="Proteomes" id="UP000188219"/>
    </source>
</evidence>
<keyword evidence="1" id="KW-0805">Transcription regulation</keyword>
<dbReference type="PANTHER" id="PTHR43280:SF29">
    <property type="entry name" value="ARAC-FAMILY TRANSCRIPTIONAL REGULATOR"/>
    <property type="match status" value="1"/>
</dbReference>
<evidence type="ECO:0000313" key="6">
    <source>
        <dbReference type="EMBL" id="AQQ66332.1"/>
    </source>
</evidence>
<proteinExistence type="predicted"/>
<dbReference type="STRING" id="260552.Mag101_00700"/>
<keyword evidence="4" id="KW-0472">Membrane</keyword>
<keyword evidence="7" id="KW-1185">Reference proteome</keyword>
<dbReference type="GO" id="GO:0003700">
    <property type="term" value="F:DNA-binding transcription factor activity"/>
    <property type="evidence" value="ECO:0007669"/>
    <property type="project" value="InterPro"/>
</dbReference>
<feature type="transmembrane region" description="Helical" evidence="4">
    <location>
        <begin position="18"/>
        <end position="36"/>
    </location>
</feature>
<dbReference type="GO" id="GO:0043565">
    <property type="term" value="F:sequence-specific DNA binding"/>
    <property type="evidence" value="ECO:0007669"/>
    <property type="project" value="InterPro"/>
</dbReference>
<feature type="domain" description="HTH araC/xylS-type" evidence="5">
    <location>
        <begin position="297"/>
        <end position="401"/>
    </location>
</feature>
<sequence length="414" mass="47713">MKALFYALGQAVFNSYDVLMLVIFVESVLFSIFYWLHSRVLISFYGGVAEESTEKLQRRRHSAMLMAFFLLLVGLSEIVFLLTYNIFLSDWVRNTVGAWFFVAITLIFFLPGAMLFRYVSTLLDRNAAQNRFFLTPLVVFVTSILVAYSGLWEMILQPVFWEPYIFVASVAFALNTVFALLTLRFLHRYQQQVQDYFGNIDAVDVRWLTVVTSGFCVIWSMALIPPFMSEEKLPILRELIIHLPSVLQIVLLTAAVLFGLSQGVRIIQVLPEKLFAQQSDAVAESSQEPQVSEALLIQLRTLMEGDYWYRRPDITLDQFANAAGQSPKLVSHAINRHFEKNFYEFVNAYRIEEIKQRLKEEEPNQVSIQSIYEAAGFRSKSSFNTLFRKWVGMTPSQYRKKFGRATNPLIPLAK</sequence>
<gene>
    <name evidence="6" type="ORF">Mag101_00700</name>
</gene>
<feature type="transmembrane region" description="Helical" evidence="4">
    <location>
        <begin position="65"/>
        <end position="87"/>
    </location>
</feature>
<feature type="transmembrane region" description="Helical" evidence="4">
    <location>
        <begin position="132"/>
        <end position="152"/>
    </location>
</feature>
<dbReference type="Proteomes" id="UP000188219">
    <property type="component" value="Chromosome"/>
</dbReference>
<dbReference type="SMART" id="SM00342">
    <property type="entry name" value="HTH_ARAC"/>
    <property type="match status" value="1"/>
</dbReference>
<dbReference type="InterPro" id="IPR009057">
    <property type="entry name" value="Homeodomain-like_sf"/>
</dbReference>
<keyword evidence="2" id="KW-0238">DNA-binding</keyword>
<dbReference type="Gene3D" id="1.10.10.60">
    <property type="entry name" value="Homeodomain-like"/>
    <property type="match status" value="1"/>
</dbReference>
<dbReference type="RefSeq" id="WP_077399378.1">
    <property type="nucleotide sequence ID" value="NZ_CP019650.1"/>
</dbReference>
<dbReference type="SUPFAM" id="SSF46689">
    <property type="entry name" value="Homeodomain-like"/>
    <property type="match status" value="1"/>
</dbReference>
<dbReference type="PRINTS" id="PR00032">
    <property type="entry name" value="HTHARAC"/>
</dbReference>
<dbReference type="OrthoDB" id="345413at2"/>
<dbReference type="EMBL" id="CP019650">
    <property type="protein sequence ID" value="AQQ66332.1"/>
    <property type="molecule type" value="Genomic_DNA"/>
</dbReference>
<evidence type="ECO:0000256" key="2">
    <source>
        <dbReference type="ARBA" id="ARBA00023125"/>
    </source>
</evidence>
<evidence type="ECO:0000256" key="3">
    <source>
        <dbReference type="ARBA" id="ARBA00023163"/>
    </source>
</evidence>